<dbReference type="Pfam" id="PF01612">
    <property type="entry name" value="DNA_pol_A_exo1"/>
    <property type="match status" value="1"/>
</dbReference>
<dbReference type="KEGG" id="cput:CONPUDRAFT_46607"/>
<evidence type="ECO:0000256" key="2">
    <source>
        <dbReference type="ARBA" id="ARBA00022801"/>
    </source>
</evidence>
<dbReference type="Gene3D" id="3.30.420.10">
    <property type="entry name" value="Ribonuclease H-like superfamily/Ribonuclease H"/>
    <property type="match status" value="1"/>
</dbReference>
<dbReference type="SMART" id="SM00474">
    <property type="entry name" value="35EXOc"/>
    <property type="match status" value="1"/>
</dbReference>
<name>A0A5M3N554_CONPW</name>
<evidence type="ECO:0000256" key="3">
    <source>
        <dbReference type="SAM" id="MobiDB-lite"/>
    </source>
</evidence>
<dbReference type="OMA" id="PHARCYS"/>
<sequence length="366" mass="40763">MAPPSTQADGPPPKAKKIYPFYSWRIGNKDAKVLYIRDHLEADQVLSELSPGPLGFDLEWKPNYRKGEAENPVAIVQLANDNLILLLQVSAMTEFPASLRVLLESPDFLKAGVGIQHDCQKLYRDYQVSCRNCVELAFLARSADNDQWKGKYSSPIGLARLLEAYENYTLAKGKVQRSNWERHLTDNQQDYAANDAYVGSRLYSRLIQMAHEMPTLPLPDYYSFSLVNGMLLSVDGLTSWAPNNPFYDPGPPPPPRPPKDPNAPKNVKKKEPKVNSAMAHTPDYLQASSSEMPSISSLLPTSSHHAFRGRRWPANTQNRPWSRAEPVDALPFDNVPGLRGRGSGFHGRGRGRGGHPPRGDGNRNPA</sequence>
<feature type="compositionally biased region" description="Low complexity" evidence="3">
    <location>
        <begin position="288"/>
        <end position="297"/>
    </location>
</feature>
<feature type="domain" description="3'-5' exonuclease" evidence="4">
    <location>
        <begin position="33"/>
        <end position="211"/>
    </location>
</feature>
<reference evidence="6" key="1">
    <citation type="journal article" date="2012" name="Science">
        <title>The Paleozoic origin of enzymatic lignin decomposition reconstructed from 31 fungal genomes.</title>
        <authorList>
            <person name="Floudas D."/>
            <person name="Binder M."/>
            <person name="Riley R."/>
            <person name="Barry K."/>
            <person name="Blanchette R.A."/>
            <person name="Henrissat B."/>
            <person name="Martinez A.T."/>
            <person name="Otillar R."/>
            <person name="Spatafora J.W."/>
            <person name="Yadav J.S."/>
            <person name="Aerts A."/>
            <person name="Benoit I."/>
            <person name="Boyd A."/>
            <person name="Carlson A."/>
            <person name="Copeland A."/>
            <person name="Coutinho P.M."/>
            <person name="de Vries R.P."/>
            <person name="Ferreira P."/>
            <person name="Findley K."/>
            <person name="Foster B."/>
            <person name="Gaskell J."/>
            <person name="Glotzer D."/>
            <person name="Gorecki P."/>
            <person name="Heitman J."/>
            <person name="Hesse C."/>
            <person name="Hori C."/>
            <person name="Igarashi K."/>
            <person name="Jurgens J.A."/>
            <person name="Kallen N."/>
            <person name="Kersten P."/>
            <person name="Kohler A."/>
            <person name="Kuees U."/>
            <person name="Kumar T.K.A."/>
            <person name="Kuo A."/>
            <person name="LaButti K."/>
            <person name="Larrondo L.F."/>
            <person name="Lindquist E."/>
            <person name="Ling A."/>
            <person name="Lombard V."/>
            <person name="Lucas S."/>
            <person name="Lundell T."/>
            <person name="Martin R."/>
            <person name="McLaughlin D.J."/>
            <person name="Morgenstern I."/>
            <person name="Morin E."/>
            <person name="Murat C."/>
            <person name="Nagy L.G."/>
            <person name="Nolan M."/>
            <person name="Ohm R.A."/>
            <person name="Patyshakuliyeva A."/>
            <person name="Rokas A."/>
            <person name="Ruiz-Duenas F.J."/>
            <person name="Sabat G."/>
            <person name="Salamov A."/>
            <person name="Samejima M."/>
            <person name="Schmutz J."/>
            <person name="Slot J.C."/>
            <person name="St John F."/>
            <person name="Stenlid J."/>
            <person name="Sun H."/>
            <person name="Sun S."/>
            <person name="Syed K."/>
            <person name="Tsang A."/>
            <person name="Wiebenga A."/>
            <person name="Young D."/>
            <person name="Pisabarro A."/>
            <person name="Eastwood D.C."/>
            <person name="Martin F."/>
            <person name="Cullen D."/>
            <person name="Grigoriev I.V."/>
            <person name="Hibbett D.S."/>
        </authorList>
    </citation>
    <scope>NUCLEOTIDE SEQUENCE [LARGE SCALE GENOMIC DNA]</scope>
    <source>
        <strain evidence="6">RWD-64-598 SS2</strain>
    </source>
</reference>
<dbReference type="InterPro" id="IPR036397">
    <property type="entry name" value="RNaseH_sf"/>
</dbReference>
<comment type="caution">
    <text evidence="5">The sequence shown here is derived from an EMBL/GenBank/DDBJ whole genome shotgun (WGS) entry which is preliminary data.</text>
</comment>
<dbReference type="GO" id="GO:0005634">
    <property type="term" value="C:nucleus"/>
    <property type="evidence" value="ECO:0007669"/>
    <property type="project" value="TreeGrafter"/>
</dbReference>
<keyword evidence="6" id="KW-1185">Reference proteome</keyword>
<dbReference type="GO" id="GO:0006139">
    <property type="term" value="P:nucleobase-containing compound metabolic process"/>
    <property type="evidence" value="ECO:0007669"/>
    <property type="project" value="InterPro"/>
</dbReference>
<feature type="compositionally biased region" description="Basic and acidic residues" evidence="3">
    <location>
        <begin position="357"/>
        <end position="366"/>
    </location>
</feature>
<dbReference type="PANTHER" id="PTHR13620">
    <property type="entry name" value="3-5 EXONUCLEASE"/>
    <property type="match status" value="1"/>
</dbReference>
<keyword evidence="2" id="KW-0378">Hydrolase</keyword>
<dbReference type="CDD" id="cd06141">
    <property type="entry name" value="WRN_exo"/>
    <property type="match status" value="1"/>
</dbReference>
<organism evidence="5 6">
    <name type="scientific">Coniophora puteana (strain RWD-64-598)</name>
    <name type="common">Brown rot fungus</name>
    <dbReference type="NCBI Taxonomy" id="741705"/>
    <lineage>
        <taxon>Eukaryota</taxon>
        <taxon>Fungi</taxon>
        <taxon>Dikarya</taxon>
        <taxon>Basidiomycota</taxon>
        <taxon>Agaricomycotina</taxon>
        <taxon>Agaricomycetes</taxon>
        <taxon>Agaricomycetidae</taxon>
        <taxon>Boletales</taxon>
        <taxon>Coniophorineae</taxon>
        <taxon>Coniophoraceae</taxon>
        <taxon>Coniophora</taxon>
    </lineage>
</organism>
<dbReference type="InterPro" id="IPR002562">
    <property type="entry name" value="3'-5'_exonuclease_dom"/>
</dbReference>
<dbReference type="InterPro" id="IPR012337">
    <property type="entry name" value="RNaseH-like_sf"/>
</dbReference>
<dbReference type="GO" id="GO:0005737">
    <property type="term" value="C:cytoplasm"/>
    <property type="evidence" value="ECO:0007669"/>
    <property type="project" value="TreeGrafter"/>
</dbReference>
<evidence type="ECO:0000259" key="4">
    <source>
        <dbReference type="SMART" id="SM00474"/>
    </source>
</evidence>
<feature type="region of interest" description="Disordered" evidence="3">
    <location>
        <begin position="245"/>
        <end position="366"/>
    </location>
</feature>
<dbReference type="OrthoDB" id="1920326at2759"/>
<gene>
    <name evidence="5" type="ORF">CONPUDRAFT_46607</name>
</gene>
<dbReference type="GO" id="GO:0008408">
    <property type="term" value="F:3'-5' exonuclease activity"/>
    <property type="evidence" value="ECO:0007669"/>
    <property type="project" value="InterPro"/>
</dbReference>
<evidence type="ECO:0000313" key="5">
    <source>
        <dbReference type="EMBL" id="EIW86438.1"/>
    </source>
</evidence>
<dbReference type="GO" id="GO:0003676">
    <property type="term" value="F:nucleic acid binding"/>
    <property type="evidence" value="ECO:0007669"/>
    <property type="project" value="InterPro"/>
</dbReference>
<dbReference type="GeneID" id="19207153"/>
<keyword evidence="1" id="KW-0540">Nuclease</keyword>
<evidence type="ECO:0000313" key="6">
    <source>
        <dbReference type="Proteomes" id="UP000053558"/>
    </source>
</evidence>
<protein>
    <submittedName>
        <fullName evidence="5">Ribonuclease H-like protein</fullName>
    </submittedName>
</protein>
<evidence type="ECO:0000256" key="1">
    <source>
        <dbReference type="ARBA" id="ARBA00022722"/>
    </source>
</evidence>
<proteinExistence type="predicted"/>
<dbReference type="InterPro" id="IPR051132">
    <property type="entry name" value="3-5_Exonuclease_domain"/>
</dbReference>
<dbReference type="SUPFAM" id="SSF53098">
    <property type="entry name" value="Ribonuclease H-like"/>
    <property type="match status" value="1"/>
</dbReference>
<dbReference type="RefSeq" id="XP_007762602.1">
    <property type="nucleotide sequence ID" value="XM_007764412.1"/>
</dbReference>
<accession>A0A5M3N554</accession>
<dbReference type="EMBL" id="JH711573">
    <property type="protein sequence ID" value="EIW86438.1"/>
    <property type="molecule type" value="Genomic_DNA"/>
</dbReference>
<dbReference type="AlphaFoldDB" id="A0A5M3N554"/>
<dbReference type="Proteomes" id="UP000053558">
    <property type="component" value="Unassembled WGS sequence"/>
</dbReference>
<dbReference type="PANTHER" id="PTHR13620:SF104">
    <property type="entry name" value="EXONUCLEASE 3'-5' DOMAIN-CONTAINING PROTEIN 2"/>
    <property type="match status" value="1"/>
</dbReference>